<evidence type="ECO:0000256" key="1">
    <source>
        <dbReference type="SAM" id="MobiDB-lite"/>
    </source>
</evidence>
<dbReference type="InterPro" id="IPR057670">
    <property type="entry name" value="SH3_retrovirus"/>
</dbReference>
<accession>A0A9D5B8X5</accession>
<organism evidence="3 4">
    <name type="scientific">Pisum sativum</name>
    <name type="common">Garden pea</name>
    <name type="synonym">Lathyrus oleraceus</name>
    <dbReference type="NCBI Taxonomy" id="3888"/>
    <lineage>
        <taxon>Eukaryota</taxon>
        <taxon>Viridiplantae</taxon>
        <taxon>Streptophyta</taxon>
        <taxon>Embryophyta</taxon>
        <taxon>Tracheophyta</taxon>
        <taxon>Spermatophyta</taxon>
        <taxon>Magnoliopsida</taxon>
        <taxon>eudicotyledons</taxon>
        <taxon>Gunneridae</taxon>
        <taxon>Pentapetalae</taxon>
        <taxon>rosids</taxon>
        <taxon>fabids</taxon>
        <taxon>Fabales</taxon>
        <taxon>Fabaceae</taxon>
        <taxon>Papilionoideae</taxon>
        <taxon>50 kb inversion clade</taxon>
        <taxon>NPAAA clade</taxon>
        <taxon>Hologalegina</taxon>
        <taxon>IRL clade</taxon>
        <taxon>Fabeae</taxon>
        <taxon>Lathyrus</taxon>
    </lineage>
</organism>
<feature type="region of interest" description="Disordered" evidence="1">
    <location>
        <begin position="74"/>
        <end position="102"/>
    </location>
</feature>
<dbReference type="EMBL" id="JAMSHJ010000002">
    <property type="protein sequence ID" value="KAI5434960.1"/>
    <property type="molecule type" value="Genomic_DNA"/>
</dbReference>
<evidence type="ECO:0000313" key="4">
    <source>
        <dbReference type="Proteomes" id="UP001058974"/>
    </source>
</evidence>
<dbReference type="Proteomes" id="UP001058974">
    <property type="component" value="Chromosome 2"/>
</dbReference>
<keyword evidence="4" id="KW-1185">Reference proteome</keyword>
<evidence type="ECO:0000313" key="3">
    <source>
        <dbReference type="EMBL" id="KAI5434960.1"/>
    </source>
</evidence>
<name>A0A9D5B8X5_PEA</name>
<sequence length="102" mass="11888">MWKGKPDEYSTLHVVGCPVYVMYNSQERAKLDPKYRKCIFLGYANGVRGYRLWDPASCKVIVSRDSVEDDYFEAEPEHGVQELEEPDGIEVRRSTYPKRKPN</sequence>
<feature type="domain" description="Retroviral polymerase SH3-like" evidence="2">
    <location>
        <begin position="17"/>
        <end position="69"/>
    </location>
</feature>
<evidence type="ECO:0000259" key="2">
    <source>
        <dbReference type="Pfam" id="PF25597"/>
    </source>
</evidence>
<reference evidence="3 4" key="1">
    <citation type="journal article" date="2022" name="Nat. Genet.">
        <title>Improved pea reference genome and pan-genome highlight genomic features and evolutionary characteristics.</title>
        <authorList>
            <person name="Yang T."/>
            <person name="Liu R."/>
            <person name="Luo Y."/>
            <person name="Hu S."/>
            <person name="Wang D."/>
            <person name="Wang C."/>
            <person name="Pandey M.K."/>
            <person name="Ge S."/>
            <person name="Xu Q."/>
            <person name="Li N."/>
            <person name="Li G."/>
            <person name="Huang Y."/>
            <person name="Saxena R.K."/>
            <person name="Ji Y."/>
            <person name="Li M."/>
            <person name="Yan X."/>
            <person name="He Y."/>
            <person name="Liu Y."/>
            <person name="Wang X."/>
            <person name="Xiang C."/>
            <person name="Varshney R.K."/>
            <person name="Ding H."/>
            <person name="Gao S."/>
            <person name="Zong X."/>
        </authorList>
    </citation>
    <scope>NUCLEOTIDE SEQUENCE [LARGE SCALE GENOMIC DNA]</scope>
    <source>
        <strain evidence="3 4">cv. Zhongwan 6</strain>
    </source>
</reference>
<gene>
    <name evidence="3" type="ORF">KIW84_021691</name>
</gene>
<dbReference type="AlphaFoldDB" id="A0A9D5B8X5"/>
<proteinExistence type="predicted"/>
<comment type="caution">
    <text evidence="3">The sequence shown here is derived from an EMBL/GenBank/DDBJ whole genome shotgun (WGS) entry which is preliminary data.</text>
</comment>
<dbReference type="Gramene" id="Psat02G0169100-T1">
    <property type="protein sequence ID" value="KAI5434960.1"/>
    <property type="gene ID" value="KIW84_021691"/>
</dbReference>
<protein>
    <recommendedName>
        <fullName evidence="2">Retroviral polymerase SH3-like domain-containing protein</fullName>
    </recommendedName>
</protein>
<dbReference type="Pfam" id="PF25597">
    <property type="entry name" value="SH3_retrovirus"/>
    <property type="match status" value="1"/>
</dbReference>